<evidence type="ECO:0000256" key="1">
    <source>
        <dbReference type="SAM" id="Phobius"/>
    </source>
</evidence>
<gene>
    <name evidence="2" type="ORF">LS81_010170</name>
</gene>
<organism evidence="2 3">
    <name type="scientific">Helicobacter trogontum</name>
    <dbReference type="NCBI Taxonomy" id="50960"/>
    <lineage>
        <taxon>Bacteria</taxon>
        <taxon>Pseudomonadati</taxon>
        <taxon>Campylobacterota</taxon>
        <taxon>Epsilonproteobacteria</taxon>
        <taxon>Campylobacterales</taxon>
        <taxon>Helicobacteraceae</taxon>
        <taxon>Helicobacter</taxon>
    </lineage>
</organism>
<feature type="transmembrane region" description="Helical" evidence="1">
    <location>
        <begin position="34"/>
        <end position="58"/>
    </location>
</feature>
<accession>A0A4U8S235</accession>
<dbReference type="EMBL" id="JRPL02000047">
    <property type="protein sequence ID" value="TLD79765.1"/>
    <property type="molecule type" value="Genomic_DNA"/>
</dbReference>
<proteinExistence type="predicted"/>
<keyword evidence="1" id="KW-1133">Transmembrane helix</keyword>
<evidence type="ECO:0000313" key="2">
    <source>
        <dbReference type="EMBL" id="TLD79765.1"/>
    </source>
</evidence>
<evidence type="ECO:0000313" key="3">
    <source>
        <dbReference type="Proteomes" id="UP000029878"/>
    </source>
</evidence>
<keyword evidence="1" id="KW-0472">Membrane</keyword>
<protein>
    <submittedName>
        <fullName evidence="2">Uncharacterized protein</fullName>
    </submittedName>
</protein>
<comment type="caution">
    <text evidence="2">The sequence shown here is derived from an EMBL/GenBank/DDBJ whole genome shotgun (WGS) entry which is preliminary data.</text>
</comment>
<feature type="transmembrane region" description="Helical" evidence="1">
    <location>
        <begin position="78"/>
        <end position="98"/>
    </location>
</feature>
<reference evidence="2 3" key="1">
    <citation type="journal article" date="2014" name="Genome Announc.">
        <title>Draft genome sequences of eight enterohepatic helicobacter species isolated from both laboratory and wild rodents.</title>
        <authorList>
            <person name="Sheh A."/>
            <person name="Shen Z."/>
            <person name="Fox J.G."/>
        </authorList>
    </citation>
    <scope>NUCLEOTIDE SEQUENCE [LARGE SCALE GENOMIC DNA]</scope>
    <source>
        <strain evidence="2 3">ATCC 700114</strain>
    </source>
</reference>
<dbReference type="RefSeq" id="WP_034345724.1">
    <property type="nucleotide sequence ID" value="NZ_FZNG01000067.1"/>
</dbReference>
<sequence>MIKGIAYASILPSMHLSFFLQDFLVQRLFGITHYGLGFILLDLLLGILSIYNIILFILSYTHCNFAIKHNLKKRRIEYVIIIVPMITYVVLDILARFHNAPACLRGLG</sequence>
<dbReference type="AlphaFoldDB" id="A0A4U8S235"/>
<keyword evidence="1" id="KW-0812">Transmembrane</keyword>
<dbReference type="Proteomes" id="UP000029878">
    <property type="component" value="Unassembled WGS sequence"/>
</dbReference>
<name>A0A4U8S235_9HELI</name>